<gene>
    <name evidence="1" type="ORF">SAMN05421736_11564</name>
</gene>
<organism evidence="1 2">
    <name type="scientific">Evansella caseinilytica</name>
    <dbReference type="NCBI Taxonomy" id="1503961"/>
    <lineage>
        <taxon>Bacteria</taxon>
        <taxon>Bacillati</taxon>
        <taxon>Bacillota</taxon>
        <taxon>Bacilli</taxon>
        <taxon>Bacillales</taxon>
        <taxon>Bacillaceae</taxon>
        <taxon>Evansella</taxon>
    </lineage>
</organism>
<evidence type="ECO:0000313" key="2">
    <source>
        <dbReference type="Proteomes" id="UP000198935"/>
    </source>
</evidence>
<dbReference type="AlphaFoldDB" id="A0A1H3TLW8"/>
<dbReference type="STRING" id="1503961.SAMN05421736_11564"/>
<evidence type="ECO:0000313" key="1">
    <source>
        <dbReference type="EMBL" id="SDZ50987.1"/>
    </source>
</evidence>
<proteinExistence type="predicted"/>
<keyword evidence="2" id="KW-1185">Reference proteome</keyword>
<name>A0A1H3TLW8_9BACI</name>
<sequence>MAVMLKKSGQKNVVANYLVYDNINVSKRLPDHEMYVI</sequence>
<protein>
    <submittedName>
        <fullName evidence="1">Uncharacterized protein</fullName>
    </submittedName>
</protein>
<dbReference type="Proteomes" id="UP000198935">
    <property type="component" value="Unassembled WGS sequence"/>
</dbReference>
<dbReference type="EMBL" id="FNPI01000015">
    <property type="protein sequence ID" value="SDZ50987.1"/>
    <property type="molecule type" value="Genomic_DNA"/>
</dbReference>
<accession>A0A1H3TLW8</accession>
<reference evidence="2" key="1">
    <citation type="submission" date="2016-10" db="EMBL/GenBank/DDBJ databases">
        <authorList>
            <person name="Varghese N."/>
            <person name="Submissions S."/>
        </authorList>
    </citation>
    <scope>NUCLEOTIDE SEQUENCE [LARGE SCALE GENOMIC DNA]</scope>
    <source>
        <strain evidence="2">SP</strain>
    </source>
</reference>